<dbReference type="InterPro" id="IPR050950">
    <property type="entry name" value="HTH-type_LysR_regulators"/>
</dbReference>
<dbReference type="PROSITE" id="PS50931">
    <property type="entry name" value="HTH_LYSR"/>
    <property type="match status" value="1"/>
</dbReference>
<evidence type="ECO:0000259" key="5">
    <source>
        <dbReference type="PROSITE" id="PS50931"/>
    </source>
</evidence>
<dbReference type="GO" id="GO:0003677">
    <property type="term" value="F:DNA binding"/>
    <property type="evidence" value="ECO:0007669"/>
    <property type="project" value="UniProtKB-KW"/>
</dbReference>
<feature type="domain" description="HTH lysR-type" evidence="5">
    <location>
        <begin position="5"/>
        <end position="62"/>
    </location>
</feature>
<dbReference type="AlphaFoldDB" id="A0A1R3WDQ5"/>
<dbReference type="Gene3D" id="3.40.190.290">
    <property type="match status" value="1"/>
</dbReference>
<evidence type="ECO:0000256" key="4">
    <source>
        <dbReference type="ARBA" id="ARBA00023163"/>
    </source>
</evidence>
<keyword evidence="7" id="KW-1185">Reference proteome</keyword>
<reference evidence="7" key="1">
    <citation type="submission" date="2017-01" db="EMBL/GenBank/DDBJ databases">
        <authorList>
            <person name="Varghese N."/>
            <person name="Submissions S."/>
        </authorList>
    </citation>
    <scope>NUCLEOTIDE SEQUENCE [LARGE SCALE GENOMIC DNA]</scope>
    <source>
        <strain evidence="7">DSM 29591</strain>
    </source>
</reference>
<dbReference type="InterPro" id="IPR012787">
    <property type="entry name" value="TF_PcaQ"/>
</dbReference>
<evidence type="ECO:0000313" key="6">
    <source>
        <dbReference type="EMBL" id="SIT75974.1"/>
    </source>
</evidence>
<dbReference type="InterPro" id="IPR036390">
    <property type="entry name" value="WH_DNA-bd_sf"/>
</dbReference>
<proteinExistence type="inferred from homology"/>
<evidence type="ECO:0000313" key="7">
    <source>
        <dbReference type="Proteomes" id="UP000186997"/>
    </source>
</evidence>
<dbReference type="Gene3D" id="1.10.10.10">
    <property type="entry name" value="Winged helix-like DNA-binding domain superfamily/Winged helix DNA-binding domain"/>
    <property type="match status" value="1"/>
</dbReference>
<dbReference type="InterPro" id="IPR005119">
    <property type="entry name" value="LysR_subst-bd"/>
</dbReference>
<keyword evidence="4" id="KW-0804">Transcription</keyword>
<dbReference type="Pfam" id="PF03466">
    <property type="entry name" value="LysR_substrate"/>
    <property type="match status" value="1"/>
</dbReference>
<dbReference type="STRING" id="287098.SAMN05421665_0288"/>
<dbReference type="PRINTS" id="PR00039">
    <property type="entry name" value="HTHLYSR"/>
</dbReference>
<accession>A0A1R3WDQ5</accession>
<dbReference type="NCBIfam" id="TIGR02424">
    <property type="entry name" value="TF_pcaQ"/>
    <property type="match status" value="1"/>
</dbReference>
<dbReference type="OrthoDB" id="9814165at2"/>
<dbReference type="GO" id="GO:0045893">
    <property type="term" value="P:positive regulation of DNA-templated transcription"/>
    <property type="evidence" value="ECO:0007669"/>
    <property type="project" value="InterPro"/>
</dbReference>
<dbReference type="InterPro" id="IPR000847">
    <property type="entry name" value="LysR_HTH_N"/>
</dbReference>
<sequence>MDHRIKFRHLNAFSAIARAGSLKVAAEQLHLTQPAISKALKELEEIIGVVLLERSRAGVKLTAEGDTFLQFAEQSTSALRHGLRSVRATGLSAGKLRIGALPSVASHLLPQAVTDFCARSPDTLVELHEGPHQDLTTRLRSGGLDLVVGRLGRPETMTGLEFLQLYTERVVVVAHPDSPAVAVRQFAELDAFRILYPPQDSAIRSLVARLLISQGVPLFRDRIESASSAFGRAVTLADPNTVWVISYGVVAADLAEGRLVALDLDTSATAGAVGVMSRAEEVRSVAARAFISALVRAVPA</sequence>
<dbReference type="PANTHER" id="PTHR30419">
    <property type="entry name" value="HTH-TYPE TRANSCRIPTIONAL REGULATOR YBHD"/>
    <property type="match status" value="1"/>
</dbReference>
<keyword evidence="3" id="KW-0238">DNA-binding</keyword>
<keyword evidence="2" id="KW-0805">Transcription regulation</keyword>
<dbReference type="FunFam" id="1.10.10.10:FF:000001">
    <property type="entry name" value="LysR family transcriptional regulator"/>
    <property type="match status" value="1"/>
</dbReference>
<name>A0A1R3WDQ5_9RHOB</name>
<dbReference type="EMBL" id="FTPR01000001">
    <property type="protein sequence ID" value="SIT75974.1"/>
    <property type="molecule type" value="Genomic_DNA"/>
</dbReference>
<dbReference type="Proteomes" id="UP000186997">
    <property type="component" value="Unassembled WGS sequence"/>
</dbReference>
<comment type="similarity">
    <text evidence="1">Belongs to the LysR transcriptional regulatory family.</text>
</comment>
<evidence type="ECO:0000256" key="3">
    <source>
        <dbReference type="ARBA" id="ARBA00023125"/>
    </source>
</evidence>
<dbReference type="GO" id="GO:0003700">
    <property type="term" value="F:DNA-binding transcription factor activity"/>
    <property type="evidence" value="ECO:0007669"/>
    <property type="project" value="InterPro"/>
</dbReference>
<dbReference type="SUPFAM" id="SSF53850">
    <property type="entry name" value="Periplasmic binding protein-like II"/>
    <property type="match status" value="1"/>
</dbReference>
<dbReference type="GO" id="GO:0005829">
    <property type="term" value="C:cytosol"/>
    <property type="evidence" value="ECO:0007669"/>
    <property type="project" value="TreeGrafter"/>
</dbReference>
<dbReference type="PANTHER" id="PTHR30419:SF8">
    <property type="entry name" value="NITROGEN ASSIMILATION TRANSCRIPTIONAL ACTIVATOR-RELATED"/>
    <property type="match status" value="1"/>
</dbReference>
<dbReference type="GO" id="GO:0019619">
    <property type="term" value="P:3,4-dihydroxybenzoate catabolic process"/>
    <property type="evidence" value="ECO:0007669"/>
    <property type="project" value="InterPro"/>
</dbReference>
<evidence type="ECO:0000256" key="2">
    <source>
        <dbReference type="ARBA" id="ARBA00023015"/>
    </source>
</evidence>
<dbReference type="InterPro" id="IPR036388">
    <property type="entry name" value="WH-like_DNA-bd_sf"/>
</dbReference>
<dbReference type="RefSeq" id="WP_076658057.1">
    <property type="nucleotide sequence ID" value="NZ_FTPR01000001.1"/>
</dbReference>
<dbReference type="SUPFAM" id="SSF46785">
    <property type="entry name" value="Winged helix' DNA-binding domain"/>
    <property type="match status" value="1"/>
</dbReference>
<dbReference type="Pfam" id="PF00126">
    <property type="entry name" value="HTH_1"/>
    <property type="match status" value="1"/>
</dbReference>
<organism evidence="6 7">
    <name type="scientific">Yoonia rosea</name>
    <dbReference type="NCBI Taxonomy" id="287098"/>
    <lineage>
        <taxon>Bacteria</taxon>
        <taxon>Pseudomonadati</taxon>
        <taxon>Pseudomonadota</taxon>
        <taxon>Alphaproteobacteria</taxon>
        <taxon>Rhodobacterales</taxon>
        <taxon>Paracoccaceae</taxon>
        <taxon>Yoonia</taxon>
    </lineage>
</organism>
<protein>
    <submittedName>
        <fullName evidence="6">LysR family transcriptional regulator, pca operon transcriptional activator</fullName>
    </submittedName>
</protein>
<evidence type="ECO:0000256" key="1">
    <source>
        <dbReference type="ARBA" id="ARBA00009437"/>
    </source>
</evidence>
<gene>
    <name evidence="6" type="ORF">SAMN05421665_0288</name>
</gene>